<dbReference type="EMBL" id="BPLR01004303">
    <property type="protein sequence ID" value="GIX93842.1"/>
    <property type="molecule type" value="Genomic_DNA"/>
</dbReference>
<dbReference type="PROSITE" id="PS51257">
    <property type="entry name" value="PROKAR_LIPOPROTEIN"/>
    <property type="match status" value="1"/>
</dbReference>
<proteinExistence type="predicted"/>
<gene>
    <name evidence="1" type="ORF">CEXT_342031</name>
</gene>
<name>A0AAV4P8T6_CAEEX</name>
<dbReference type="Proteomes" id="UP001054945">
    <property type="component" value="Unassembled WGS sequence"/>
</dbReference>
<organism evidence="1 2">
    <name type="scientific">Caerostris extrusa</name>
    <name type="common">Bark spider</name>
    <name type="synonym">Caerostris bankana</name>
    <dbReference type="NCBI Taxonomy" id="172846"/>
    <lineage>
        <taxon>Eukaryota</taxon>
        <taxon>Metazoa</taxon>
        <taxon>Ecdysozoa</taxon>
        <taxon>Arthropoda</taxon>
        <taxon>Chelicerata</taxon>
        <taxon>Arachnida</taxon>
        <taxon>Araneae</taxon>
        <taxon>Araneomorphae</taxon>
        <taxon>Entelegynae</taxon>
        <taxon>Araneoidea</taxon>
        <taxon>Araneidae</taxon>
        <taxon>Caerostris</taxon>
    </lineage>
</organism>
<reference evidence="1 2" key="1">
    <citation type="submission" date="2021-06" db="EMBL/GenBank/DDBJ databases">
        <title>Caerostris extrusa draft genome.</title>
        <authorList>
            <person name="Kono N."/>
            <person name="Arakawa K."/>
        </authorList>
    </citation>
    <scope>NUCLEOTIDE SEQUENCE [LARGE SCALE GENOMIC DNA]</scope>
</reference>
<sequence>MGRYEVILCPNSMQQSFFACFFSYSSFSMPGAESRWLKPREQRLMDDSKMVRDLMKCLKFRAPSLSLSLQRRPNPPVLKMSNVPLPLIPEA</sequence>
<evidence type="ECO:0000313" key="2">
    <source>
        <dbReference type="Proteomes" id="UP001054945"/>
    </source>
</evidence>
<evidence type="ECO:0000313" key="1">
    <source>
        <dbReference type="EMBL" id="GIX93842.1"/>
    </source>
</evidence>
<protein>
    <submittedName>
        <fullName evidence="1">Uncharacterized protein</fullName>
    </submittedName>
</protein>
<comment type="caution">
    <text evidence="1">The sequence shown here is derived from an EMBL/GenBank/DDBJ whole genome shotgun (WGS) entry which is preliminary data.</text>
</comment>
<keyword evidence="2" id="KW-1185">Reference proteome</keyword>
<dbReference type="AlphaFoldDB" id="A0AAV4P8T6"/>
<accession>A0AAV4P8T6</accession>